<organism evidence="13 14">
    <name type="scientific">Calocera viscosa (strain TUFC12733)</name>
    <dbReference type="NCBI Taxonomy" id="1330018"/>
    <lineage>
        <taxon>Eukaryota</taxon>
        <taxon>Fungi</taxon>
        <taxon>Dikarya</taxon>
        <taxon>Basidiomycota</taxon>
        <taxon>Agaricomycotina</taxon>
        <taxon>Dacrymycetes</taxon>
        <taxon>Dacrymycetales</taxon>
        <taxon>Dacrymycetaceae</taxon>
        <taxon>Calocera</taxon>
    </lineage>
</organism>
<proteinExistence type="inferred from homology"/>
<dbReference type="PRINTS" id="PR00251">
    <property type="entry name" value="BACTRLOPSIN"/>
</dbReference>
<dbReference type="GO" id="GO:0005886">
    <property type="term" value="C:plasma membrane"/>
    <property type="evidence" value="ECO:0007669"/>
    <property type="project" value="TreeGrafter"/>
</dbReference>
<keyword evidence="10 13" id="KW-0675">Receptor</keyword>
<keyword evidence="3" id="KW-0600">Photoreceptor protein</keyword>
<dbReference type="OrthoDB" id="536545at2759"/>
<keyword evidence="8" id="KW-0157">Chromophore</keyword>
<evidence type="ECO:0000256" key="10">
    <source>
        <dbReference type="ARBA" id="ARBA00023170"/>
    </source>
</evidence>
<dbReference type="Gene3D" id="1.20.1070.10">
    <property type="entry name" value="Rhodopsin 7-helix transmembrane proteins"/>
    <property type="match status" value="1"/>
</dbReference>
<dbReference type="GO" id="GO:0009881">
    <property type="term" value="F:photoreceptor activity"/>
    <property type="evidence" value="ECO:0007669"/>
    <property type="project" value="UniProtKB-KW"/>
</dbReference>
<keyword evidence="4" id="KW-0716">Sensory transduction</keyword>
<feature type="transmembrane region" description="Helical" evidence="12">
    <location>
        <begin position="69"/>
        <end position="87"/>
    </location>
</feature>
<evidence type="ECO:0000256" key="11">
    <source>
        <dbReference type="SAM" id="MobiDB-lite"/>
    </source>
</evidence>
<dbReference type="GO" id="GO:0007602">
    <property type="term" value="P:phototransduction"/>
    <property type="evidence" value="ECO:0007669"/>
    <property type="project" value="UniProtKB-KW"/>
</dbReference>
<evidence type="ECO:0000313" key="13">
    <source>
        <dbReference type="EMBL" id="KZO93650.1"/>
    </source>
</evidence>
<evidence type="ECO:0000256" key="1">
    <source>
        <dbReference type="ARBA" id="ARBA00004141"/>
    </source>
</evidence>
<feature type="transmembrane region" description="Helical" evidence="12">
    <location>
        <begin position="170"/>
        <end position="190"/>
    </location>
</feature>
<keyword evidence="9 12" id="KW-0472">Membrane</keyword>
<evidence type="ECO:0000256" key="5">
    <source>
        <dbReference type="ARBA" id="ARBA00022692"/>
    </source>
</evidence>
<feature type="compositionally biased region" description="Low complexity" evidence="11">
    <location>
        <begin position="22"/>
        <end position="31"/>
    </location>
</feature>
<name>A0A167JJB1_CALVF</name>
<comment type="subcellular location">
    <subcellularLocation>
        <location evidence="1">Membrane</location>
        <topology evidence="1">Multi-pass membrane protein</topology>
    </subcellularLocation>
</comment>
<reference evidence="13 14" key="1">
    <citation type="journal article" date="2016" name="Mol. Biol. Evol.">
        <title>Comparative Genomics of Early-Diverging Mushroom-Forming Fungi Provides Insights into the Origins of Lignocellulose Decay Capabilities.</title>
        <authorList>
            <person name="Nagy L.G."/>
            <person name="Riley R."/>
            <person name="Tritt A."/>
            <person name="Adam C."/>
            <person name="Daum C."/>
            <person name="Floudas D."/>
            <person name="Sun H."/>
            <person name="Yadav J.S."/>
            <person name="Pangilinan J."/>
            <person name="Larsson K.H."/>
            <person name="Matsuura K."/>
            <person name="Barry K."/>
            <person name="Labutti K."/>
            <person name="Kuo R."/>
            <person name="Ohm R.A."/>
            <person name="Bhattacharya S.S."/>
            <person name="Shirouzu T."/>
            <person name="Yoshinaga Y."/>
            <person name="Martin F.M."/>
            <person name="Grigoriev I.V."/>
            <person name="Hibbett D.S."/>
        </authorList>
    </citation>
    <scope>NUCLEOTIDE SEQUENCE [LARGE SCALE GENOMIC DNA]</scope>
    <source>
        <strain evidence="13 14">TUFC12733</strain>
    </source>
</reference>
<dbReference type="SMART" id="SM01021">
    <property type="entry name" value="Bac_rhodopsin"/>
    <property type="match status" value="1"/>
</dbReference>
<feature type="transmembrane region" description="Helical" evidence="12">
    <location>
        <begin position="210"/>
        <end position="229"/>
    </location>
</feature>
<dbReference type="InterPro" id="IPR001425">
    <property type="entry name" value="Arc/bac/fun_rhodopsins"/>
</dbReference>
<comment type="similarity">
    <text evidence="2">Belongs to the archaeal/bacterial/fungal opsin family.</text>
</comment>
<dbReference type="GO" id="GO:0005783">
    <property type="term" value="C:endoplasmic reticulum"/>
    <property type="evidence" value="ECO:0007669"/>
    <property type="project" value="TreeGrafter"/>
</dbReference>
<dbReference type="Pfam" id="PF01036">
    <property type="entry name" value="Bac_rhodopsin"/>
    <property type="match status" value="1"/>
</dbReference>
<evidence type="ECO:0000256" key="6">
    <source>
        <dbReference type="ARBA" id="ARBA00022925"/>
    </source>
</evidence>
<evidence type="ECO:0000256" key="4">
    <source>
        <dbReference type="ARBA" id="ARBA00022606"/>
    </source>
</evidence>
<evidence type="ECO:0000256" key="12">
    <source>
        <dbReference type="SAM" id="Phobius"/>
    </source>
</evidence>
<feature type="region of interest" description="Disordered" evidence="11">
    <location>
        <begin position="22"/>
        <end position="51"/>
    </location>
</feature>
<keyword evidence="6" id="KW-0681">Retinal protein</keyword>
<dbReference type="AlphaFoldDB" id="A0A167JJB1"/>
<keyword evidence="14" id="KW-1185">Reference proteome</keyword>
<sequence length="340" mass="35897">MHAVADMLTAAAEAVLAPSSTSATGTASIPEPISPIHPTPTWSHPHPHPGPPGWPEGITFDTIGHLGHVTAWVVFGIYALTLLAFLFSTVRKPLPSKLLSLLLLAVSIVSASAYFSFATGLGSGFLLHSSSGVLHARQVVFGHFLQWAFTTPLLLSILGNLAGLPALQTLLIALSGTATEIFSGIGTAALRGHGHGHGAHGHAHAHHGPAWAWLIFSALPFLYIVYVLLLPGRHSASLRSPGTGRLYTLLALWTINLFAPYPILLILGPYLNILSPKGEFLGYALLDLLTQVVFGFGLLFGLRRHPEAEAVLGEQWVVNGGGYAYEPVAQEESGAVPVAA</sequence>
<evidence type="ECO:0000256" key="7">
    <source>
        <dbReference type="ARBA" id="ARBA00022989"/>
    </source>
</evidence>
<keyword evidence="5 12" id="KW-0812">Transmembrane</keyword>
<feature type="transmembrane region" description="Helical" evidence="12">
    <location>
        <begin position="280"/>
        <end position="302"/>
    </location>
</feature>
<gene>
    <name evidence="13" type="ORF">CALVIDRAFT_566384</name>
</gene>
<protein>
    <submittedName>
        <fullName evidence="13">Family A G protein-coupled receptor-like protein</fullName>
    </submittedName>
</protein>
<evidence type="ECO:0000256" key="2">
    <source>
        <dbReference type="ARBA" id="ARBA00008130"/>
    </source>
</evidence>
<feature type="transmembrane region" description="Helical" evidence="12">
    <location>
        <begin position="249"/>
        <end position="268"/>
    </location>
</feature>
<evidence type="ECO:0000256" key="8">
    <source>
        <dbReference type="ARBA" id="ARBA00022991"/>
    </source>
</evidence>
<dbReference type="PANTHER" id="PTHR28286:SF2">
    <property type="entry name" value="BACTERIORHODOPSIN _OPSIN, NOPA (EUROFUNG)"/>
    <property type="match status" value="1"/>
</dbReference>
<dbReference type="EMBL" id="KV417300">
    <property type="protein sequence ID" value="KZO93650.1"/>
    <property type="molecule type" value="Genomic_DNA"/>
</dbReference>
<dbReference type="PANTHER" id="PTHR28286">
    <property type="match status" value="1"/>
</dbReference>
<evidence type="ECO:0000256" key="3">
    <source>
        <dbReference type="ARBA" id="ARBA00022543"/>
    </source>
</evidence>
<dbReference type="SUPFAM" id="SSF81321">
    <property type="entry name" value="Family A G protein-coupled receptor-like"/>
    <property type="match status" value="1"/>
</dbReference>
<dbReference type="Proteomes" id="UP000076738">
    <property type="component" value="Unassembled WGS sequence"/>
</dbReference>
<evidence type="ECO:0000313" key="14">
    <source>
        <dbReference type="Proteomes" id="UP000076738"/>
    </source>
</evidence>
<keyword evidence="7 12" id="KW-1133">Transmembrane helix</keyword>
<feature type="transmembrane region" description="Helical" evidence="12">
    <location>
        <begin position="139"/>
        <end position="158"/>
    </location>
</feature>
<feature type="transmembrane region" description="Helical" evidence="12">
    <location>
        <begin position="99"/>
        <end position="127"/>
    </location>
</feature>
<evidence type="ECO:0000256" key="9">
    <source>
        <dbReference type="ARBA" id="ARBA00023136"/>
    </source>
</evidence>
<accession>A0A167JJB1</accession>